<comment type="caution">
    <text evidence="1">The sequence shown here is derived from an EMBL/GenBank/DDBJ whole genome shotgun (WGS) entry which is preliminary data.</text>
</comment>
<evidence type="ECO:0000313" key="1">
    <source>
        <dbReference type="EMBL" id="MBO8427002.1"/>
    </source>
</evidence>
<evidence type="ECO:0000313" key="2">
    <source>
        <dbReference type="Proteomes" id="UP000823613"/>
    </source>
</evidence>
<dbReference type="Proteomes" id="UP000823613">
    <property type="component" value="Unassembled WGS sequence"/>
</dbReference>
<protein>
    <submittedName>
        <fullName evidence="1">DUF4194 domain-containing protein</fullName>
    </submittedName>
</protein>
<proteinExistence type="predicted"/>
<gene>
    <name evidence="1" type="ORF">IAC58_00345</name>
</gene>
<dbReference type="InterPro" id="IPR025449">
    <property type="entry name" value="JetB"/>
</dbReference>
<dbReference type="Pfam" id="PF13835">
    <property type="entry name" value="DUF4194"/>
    <property type="match status" value="1"/>
</dbReference>
<accession>A0A9D9DHB3</accession>
<reference evidence="1" key="2">
    <citation type="journal article" date="2021" name="PeerJ">
        <title>Extensive microbial diversity within the chicken gut microbiome revealed by metagenomics and culture.</title>
        <authorList>
            <person name="Gilroy R."/>
            <person name="Ravi A."/>
            <person name="Getino M."/>
            <person name="Pursley I."/>
            <person name="Horton D.L."/>
            <person name="Alikhan N.F."/>
            <person name="Baker D."/>
            <person name="Gharbi K."/>
            <person name="Hall N."/>
            <person name="Watson M."/>
            <person name="Adriaenssens E.M."/>
            <person name="Foster-Nyarko E."/>
            <person name="Jarju S."/>
            <person name="Secka A."/>
            <person name="Antonio M."/>
            <person name="Oren A."/>
            <person name="Chaudhuri R.R."/>
            <person name="La Ragione R."/>
            <person name="Hildebrand F."/>
            <person name="Pallen M.J."/>
        </authorList>
    </citation>
    <scope>NUCLEOTIDE SEQUENCE</scope>
    <source>
        <strain evidence="1">11159</strain>
    </source>
</reference>
<dbReference type="EMBL" id="JADIMY010000005">
    <property type="protein sequence ID" value="MBO8427002.1"/>
    <property type="molecule type" value="Genomic_DNA"/>
</dbReference>
<sequence length="215" mass="24874">MFSDEYNKLSASDQQTFASVTNRLLLKGFIVRDIFDVKEKIMRVNPDYRFIERYFNAFESYLKFSGWHIEKDAILGVIALSNEFSENRLRIDRETSLILFALRLIYENERSETSDGEFSIFMTTPALIKEMIEHNITMPGKRLTGRSIAKSLRFLVNHNILSKVSGNYDEGNISFYILPSIVYALDNDKIVAMSNILSELNKNNSEKEDLTREVA</sequence>
<dbReference type="AlphaFoldDB" id="A0A9D9DHB3"/>
<reference evidence="1" key="1">
    <citation type="submission" date="2020-10" db="EMBL/GenBank/DDBJ databases">
        <authorList>
            <person name="Gilroy R."/>
        </authorList>
    </citation>
    <scope>NUCLEOTIDE SEQUENCE</scope>
    <source>
        <strain evidence="1">11159</strain>
    </source>
</reference>
<organism evidence="1 2">
    <name type="scientific">Candidatus Onthovivens merdipullorum</name>
    <dbReference type="NCBI Taxonomy" id="2840889"/>
    <lineage>
        <taxon>Bacteria</taxon>
        <taxon>Bacillati</taxon>
        <taxon>Bacillota</taxon>
        <taxon>Bacilli</taxon>
        <taxon>Bacillales</taxon>
        <taxon>Candidatus Onthovivens</taxon>
    </lineage>
</organism>
<name>A0A9D9DHB3_9BACL</name>